<reference evidence="2" key="1">
    <citation type="submission" date="2020-02" db="EMBL/GenBank/DDBJ databases">
        <authorList>
            <person name="Meier V. D."/>
        </authorList>
    </citation>
    <scope>NUCLEOTIDE SEQUENCE</scope>
    <source>
        <strain evidence="2">AVDCRST_MAG11</strain>
    </source>
</reference>
<proteinExistence type="predicted"/>
<feature type="non-terminal residue" evidence="2">
    <location>
        <position position="102"/>
    </location>
</feature>
<evidence type="ECO:0000313" key="2">
    <source>
        <dbReference type="EMBL" id="CAA9346483.1"/>
    </source>
</evidence>
<feature type="compositionally biased region" description="Basic residues" evidence="1">
    <location>
        <begin position="24"/>
        <end position="47"/>
    </location>
</feature>
<dbReference type="EMBL" id="CADCTU010000709">
    <property type="protein sequence ID" value="CAA9346483.1"/>
    <property type="molecule type" value="Genomic_DNA"/>
</dbReference>
<accession>A0A6J4M039</accession>
<dbReference type="AlphaFoldDB" id="A0A6J4M039"/>
<gene>
    <name evidence="2" type="ORF">AVDCRST_MAG11-3254</name>
</gene>
<protein>
    <submittedName>
        <fullName evidence="2">Uncharacterized protein</fullName>
    </submittedName>
</protein>
<name>A0A6J4M039_9BACT</name>
<feature type="non-terminal residue" evidence="2">
    <location>
        <position position="1"/>
    </location>
</feature>
<sequence length="102" mass="11774">PLQDRAPPAHEHGQGRAQHDDAHRGRRLPARRHPHELGRHRLGHRRGPGGDRRAQGGRAPLLPPARHRRRRRAHRRPDHQRRQHRAPRVGRVPQGLRADGLV</sequence>
<feature type="compositionally biased region" description="Basic residues" evidence="1">
    <location>
        <begin position="65"/>
        <end position="88"/>
    </location>
</feature>
<feature type="compositionally biased region" description="Basic and acidic residues" evidence="1">
    <location>
        <begin position="7"/>
        <end position="23"/>
    </location>
</feature>
<evidence type="ECO:0000256" key="1">
    <source>
        <dbReference type="SAM" id="MobiDB-lite"/>
    </source>
</evidence>
<feature type="region of interest" description="Disordered" evidence="1">
    <location>
        <begin position="1"/>
        <end position="102"/>
    </location>
</feature>
<organism evidence="2">
    <name type="scientific">uncultured Gemmatimonadaceae bacterium</name>
    <dbReference type="NCBI Taxonomy" id="246130"/>
    <lineage>
        <taxon>Bacteria</taxon>
        <taxon>Pseudomonadati</taxon>
        <taxon>Gemmatimonadota</taxon>
        <taxon>Gemmatimonadia</taxon>
        <taxon>Gemmatimonadales</taxon>
        <taxon>Gemmatimonadaceae</taxon>
        <taxon>environmental samples</taxon>
    </lineage>
</organism>